<gene>
    <name evidence="3" type="ORF">K7G82_15185</name>
</gene>
<accession>A0ABS7PQN8</accession>
<feature type="domain" description="Ancillary SecYEG translocon subunit/Cell division coordinator CpoB TPR" evidence="2">
    <location>
        <begin position="28"/>
        <end position="157"/>
    </location>
</feature>
<keyword evidence="1" id="KW-0472">Membrane</keyword>
<feature type="transmembrane region" description="Helical" evidence="1">
    <location>
        <begin position="31"/>
        <end position="52"/>
    </location>
</feature>
<evidence type="ECO:0000259" key="2">
    <source>
        <dbReference type="Pfam" id="PF09976"/>
    </source>
</evidence>
<keyword evidence="1" id="KW-1133">Transmembrane helix</keyword>
<dbReference type="Pfam" id="PF09976">
    <property type="entry name" value="TPR_21"/>
    <property type="match status" value="1"/>
</dbReference>
<dbReference type="EMBL" id="JAINVV010000007">
    <property type="protein sequence ID" value="MBY8823647.1"/>
    <property type="molecule type" value="Genomic_DNA"/>
</dbReference>
<sequence>MASTPPNIDAFKREVDEELRREQIASVWRRWGLWIVGAIFLGLAIFGGVLWWNISQTKKSHAEGEAVAHVFTDMSEGRSQDAEKKLKPFTESDIDGYRAAAKLATAGLRQAANDSKSAIAGYKAVAEDESLAKPYRDLALIRWTAAEYDSMKPQDVVTRLKPLAVKGNPWFGSAGEMVAIAYLNLNKPELAGPLFAAIANDEAVPESIRRRTRQMAGLLGVDAVAQPDGEKK</sequence>
<dbReference type="InterPro" id="IPR018704">
    <property type="entry name" value="SecYEG/CpoB_TPR"/>
</dbReference>
<evidence type="ECO:0000313" key="4">
    <source>
        <dbReference type="Proteomes" id="UP000706039"/>
    </source>
</evidence>
<keyword evidence="1" id="KW-0812">Transmembrane</keyword>
<evidence type="ECO:0000313" key="3">
    <source>
        <dbReference type="EMBL" id="MBY8823647.1"/>
    </source>
</evidence>
<proteinExistence type="predicted"/>
<evidence type="ECO:0000256" key="1">
    <source>
        <dbReference type="SAM" id="Phobius"/>
    </source>
</evidence>
<reference evidence="3 4" key="1">
    <citation type="submission" date="2021-08" db="EMBL/GenBank/DDBJ databases">
        <authorList>
            <person name="Tuo L."/>
        </authorList>
    </citation>
    <scope>NUCLEOTIDE SEQUENCE [LARGE SCALE GENOMIC DNA]</scope>
    <source>
        <strain evidence="3 4">JCM 31229</strain>
    </source>
</reference>
<comment type="caution">
    <text evidence="3">The sequence shown here is derived from an EMBL/GenBank/DDBJ whole genome shotgun (WGS) entry which is preliminary data.</text>
</comment>
<protein>
    <submittedName>
        <fullName evidence="3">Tetratricopeptide repeat protein</fullName>
    </submittedName>
</protein>
<dbReference type="Proteomes" id="UP000706039">
    <property type="component" value="Unassembled WGS sequence"/>
</dbReference>
<keyword evidence="4" id="KW-1185">Reference proteome</keyword>
<name>A0ABS7PQN8_9SPHN</name>
<organism evidence="3 4">
    <name type="scientific">Sphingomonas colocasiae</name>
    <dbReference type="NCBI Taxonomy" id="1848973"/>
    <lineage>
        <taxon>Bacteria</taxon>
        <taxon>Pseudomonadati</taxon>
        <taxon>Pseudomonadota</taxon>
        <taxon>Alphaproteobacteria</taxon>
        <taxon>Sphingomonadales</taxon>
        <taxon>Sphingomonadaceae</taxon>
        <taxon>Sphingomonas</taxon>
    </lineage>
</organism>